<protein>
    <recommendedName>
        <fullName evidence="8">BZIP domain-containing protein</fullName>
    </recommendedName>
</protein>
<dbReference type="Gene3D" id="1.20.5.170">
    <property type="match status" value="1"/>
</dbReference>
<evidence type="ECO:0000259" key="8">
    <source>
        <dbReference type="PROSITE" id="PS50217"/>
    </source>
</evidence>
<organism evidence="9 10">
    <name type="scientific">Rhizopus stolonifer</name>
    <name type="common">Rhizopus nigricans</name>
    <dbReference type="NCBI Taxonomy" id="4846"/>
    <lineage>
        <taxon>Eukaryota</taxon>
        <taxon>Fungi</taxon>
        <taxon>Fungi incertae sedis</taxon>
        <taxon>Mucoromycota</taxon>
        <taxon>Mucoromycotina</taxon>
        <taxon>Mucoromycetes</taxon>
        <taxon>Mucorales</taxon>
        <taxon>Mucorineae</taxon>
        <taxon>Rhizopodaceae</taxon>
        <taxon>Rhizopus</taxon>
    </lineage>
</organism>
<dbReference type="PANTHER" id="PTHR13044">
    <property type="entry name" value="ACTIVATING TRANSCRIPTION FACTOR ATF 4/5"/>
    <property type="match status" value="1"/>
</dbReference>
<dbReference type="SUPFAM" id="SSF57959">
    <property type="entry name" value="Leucine zipper domain"/>
    <property type="match status" value="1"/>
</dbReference>
<dbReference type="Pfam" id="PF07716">
    <property type="entry name" value="bZIP_2"/>
    <property type="match status" value="1"/>
</dbReference>
<evidence type="ECO:0000256" key="4">
    <source>
        <dbReference type="ARBA" id="ARBA00023163"/>
    </source>
</evidence>
<reference evidence="9 10" key="1">
    <citation type="journal article" date="2018" name="G3 (Bethesda)">
        <title>Phylogenetic and Phylogenomic Definition of Rhizopus Species.</title>
        <authorList>
            <person name="Gryganskyi A.P."/>
            <person name="Golan J."/>
            <person name="Dolatabadi S."/>
            <person name="Mondo S."/>
            <person name="Robb S."/>
            <person name="Idnurm A."/>
            <person name="Muszewska A."/>
            <person name="Steczkiewicz K."/>
            <person name="Masonjones S."/>
            <person name="Liao H.L."/>
            <person name="Gajdeczka M.T."/>
            <person name="Anike F."/>
            <person name="Vuek A."/>
            <person name="Anishchenko I.M."/>
            <person name="Voigt K."/>
            <person name="de Hoog G.S."/>
            <person name="Smith M.E."/>
            <person name="Heitman J."/>
            <person name="Vilgalys R."/>
            <person name="Stajich J.E."/>
        </authorList>
    </citation>
    <scope>NUCLEOTIDE SEQUENCE [LARGE SCALE GENOMIC DNA]</scope>
    <source>
        <strain evidence="9 10">LSU 92-RS-03</strain>
    </source>
</reference>
<keyword evidence="6" id="KW-0175">Coiled coil</keyword>
<dbReference type="PANTHER" id="PTHR13044:SF14">
    <property type="entry name" value="CRYPTOCEPHAL, ISOFORM A"/>
    <property type="match status" value="1"/>
</dbReference>
<evidence type="ECO:0000256" key="1">
    <source>
        <dbReference type="ARBA" id="ARBA00004123"/>
    </source>
</evidence>
<keyword evidence="4" id="KW-0804">Transcription</keyword>
<name>A0A367ISU7_RHIST</name>
<keyword evidence="5" id="KW-0539">Nucleus</keyword>
<dbReference type="EMBL" id="PJQM01005830">
    <property type="protein sequence ID" value="RCH80770.1"/>
    <property type="molecule type" value="Genomic_DNA"/>
</dbReference>
<comment type="caution">
    <text evidence="9">The sequence shown here is derived from an EMBL/GenBank/DDBJ whole genome shotgun (WGS) entry which is preliminary data.</text>
</comment>
<evidence type="ECO:0000256" key="5">
    <source>
        <dbReference type="ARBA" id="ARBA00023242"/>
    </source>
</evidence>
<keyword evidence="3" id="KW-0238">DNA-binding</keyword>
<feature type="region of interest" description="Disordered" evidence="7">
    <location>
        <begin position="35"/>
        <end position="82"/>
    </location>
</feature>
<dbReference type="PROSITE" id="PS50217">
    <property type="entry name" value="BZIP"/>
    <property type="match status" value="1"/>
</dbReference>
<evidence type="ECO:0000256" key="3">
    <source>
        <dbReference type="ARBA" id="ARBA00023125"/>
    </source>
</evidence>
<dbReference type="OrthoDB" id="1939598at2759"/>
<feature type="coiled-coil region" evidence="6">
    <location>
        <begin position="89"/>
        <end position="116"/>
    </location>
</feature>
<dbReference type="CDD" id="cd14705">
    <property type="entry name" value="bZIP_Zip1"/>
    <property type="match status" value="1"/>
</dbReference>
<proteinExistence type="predicted"/>
<dbReference type="GO" id="GO:0001228">
    <property type="term" value="F:DNA-binding transcription activator activity, RNA polymerase II-specific"/>
    <property type="evidence" value="ECO:0007669"/>
    <property type="project" value="TreeGrafter"/>
</dbReference>
<dbReference type="InterPro" id="IPR046347">
    <property type="entry name" value="bZIP_sf"/>
</dbReference>
<evidence type="ECO:0000313" key="10">
    <source>
        <dbReference type="Proteomes" id="UP000253551"/>
    </source>
</evidence>
<keyword evidence="2" id="KW-0805">Transcription regulation</keyword>
<evidence type="ECO:0000256" key="7">
    <source>
        <dbReference type="SAM" id="MobiDB-lite"/>
    </source>
</evidence>
<feature type="domain" description="BZIP" evidence="8">
    <location>
        <begin position="64"/>
        <end position="119"/>
    </location>
</feature>
<dbReference type="STRING" id="4846.A0A367ISU7"/>
<comment type="subcellular location">
    <subcellularLocation>
        <location evidence="1">Nucleus</location>
    </subcellularLocation>
</comment>
<keyword evidence="10" id="KW-1185">Reference proteome</keyword>
<accession>A0A367ISU7</accession>
<evidence type="ECO:0000256" key="6">
    <source>
        <dbReference type="SAM" id="Coils"/>
    </source>
</evidence>
<feature type="non-terminal residue" evidence="9">
    <location>
        <position position="1"/>
    </location>
</feature>
<gene>
    <name evidence="9" type="ORF">CU098_008260</name>
</gene>
<dbReference type="GO" id="GO:0000977">
    <property type="term" value="F:RNA polymerase II transcription regulatory region sequence-specific DNA binding"/>
    <property type="evidence" value="ECO:0007669"/>
    <property type="project" value="TreeGrafter"/>
</dbReference>
<dbReference type="InterPro" id="IPR004827">
    <property type="entry name" value="bZIP"/>
</dbReference>
<sequence length="119" mass="13673">PSTHAFQDILNPPIVFYGEDAPTYDDDQFIKTMHLLTSNEEPVSKEDKNTPLSKEDKKPSQSAPLSKEDKRRRNTAASARFRVKKKLREQALQQTADEMTQKAKAFETRVHELEQEVNS</sequence>
<dbReference type="AlphaFoldDB" id="A0A367ISU7"/>
<dbReference type="Proteomes" id="UP000253551">
    <property type="component" value="Unassembled WGS sequence"/>
</dbReference>
<evidence type="ECO:0000256" key="2">
    <source>
        <dbReference type="ARBA" id="ARBA00023015"/>
    </source>
</evidence>
<evidence type="ECO:0000313" key="9">
    <source>
        <dbReference type="EMBL" id="RCH80770.1"/>
    </source>
</evidence>
<dbReference type="PROSITE" id="PS00036">
    <property type="entry name" value="BZIP_BASIC"/>
    <property type="match status" value="1"/>
</dbReference>
<dbReference type="GO" id="GO:0005634">
    <property type="term" value="C:nucleus"/>
    <property type="evidence" value="ECO:0007669"/>
    <property type="project" value="UniProtKB-SubCell"/>
</dbReference>
<feature type="compositionally biased region" description="Basic and acidic residues" evidence="7">
    <location>
        <begin position="42"/>
        <end position="59"/>
    </location>
</feature>